<evidence type="ECO:0000256" key="5">
    <source>
        <dbReference type="SAM" id="Phobius"/>
    </source>
</evidence>
<dbReference type="PANTHER" id="PTHR30238">
    <property type="entry name" value="MEMBRANE BOUND PREDICTED REDOX MODULATOR"/>
    <property type="match status" value="1"/>
</dbReference>
<comment type="subcellular location">
    <subcellularLocation>
        <location evidence="1">Membrane</location>
        <topology evidence="1">Multi-pass membrane protein</topology>
    </subcellularLocation>
</comment>
<proteinExistence type="predicted"/>
<feature type="transmembrane region" description="Helical" evidence="5">
    <location>
        <begin position="82"/>
        <end position="100"/>
    </location>
</feature>
<gene>
    <name evidence="6" type="ORF">UFOPK1788_00711</name>
</gene>
<keyword evidence="3 5" id="KW-1133">Transmembrane helix</keyword>
<feature type="transmembrane region" description="Helical" evidence="5">
    <location>
        <begin position="214"/>
        <end position="233"/>
    </location>
</feature>
<evidence type="ECO:0000256" key="1">
    <source>
        <dbReference type="ARBA" id="ARBA00004141"/>
    </source>
</evidence>
<feature type="transmembrane region" description="Helical" evidence="5">
    <location>
        <begin position="12"/>
        <end position="37"/>
    </location>
</feature>
<sequence length="260" mass="28352">MLDMLTNPDVWLSLLTLTLLEIVLGIDNVIFIAILTSKLPPDQRQRAQITGLSIALVTRLALLVAAAWIMTLDKDLFSIGDWGFSGHDLILLAGGLFLVYKATHEIHEKLEGAEGSGNTTSAGSRAFWAIIGQILILDVVFSVDGVITAVGMTDQLWIMVVAVVVSSVVMVFAAKSVSGFVERHPTVKMLALSFLVLIGAALIAEGFGVHLDKAFIYGPMAFSIVVETLNITYKNRQEKRLNRETKPVHLRQPITKTKAK</sequence>
<dbReference type="AlphaFoldDB" id="A0A6J6G369"/>
<reference evidence="6" key="1">
    <citation type="submission" date="2020-05" db="EMBL/GenBank/DDBJ databases">
        <authorList>
            <person name="Chiriac C."/>
            <person name="Salcher M."/>
            <person name="Ghai R."/>
            <person name="Kavagutti S V."/>
        </authorList>
    </citation>
    <scope>NUCLEOTIDE SEQUENCE</scope>
</reference>
<evidence type="ECO:0000313" key="6">
    <source>
        <dbReference type="EMBL" id="CAB4594439.1"/>
    </source>
</evidence>
<feature type="transmembrane region" description="Helical" evidence="5">
    <location>
        <begin position="49"/>
        <end position="70"/>
    </location>
</feature>
<name>A0A6J6G369_9ZZZZ</name>
<protein>
    <submittedName>
        <fullName evidence="6">Unannotated protein</fullName>
    </submittedName>
</protein>
<accession>A0A6J6G369</accession>
<feature type="transmembrane region" description="Helical" evidence="5">
    <location>
        <begin position="126"/>
        <end position="150"/>
    </location>
</feature>
<keyword evidence="2 5" id="KW-0812">Transmembrane</keyword>
<organism evidence="6">
    <name type="scientific">freshwater metagenome</name>
    <dbReference type="NCBI Taxonomy" id="449393"/>
    <lineage>
        <taxon>unclassified sequences</taxon>
        <taxon>metagenomes</taxon>
        <taxon>ecological metagenomes</taxon>
    </lineage>
</organism>
<dbReference type="EMBL" id="CAEZUE010000082">
    <property type="protein sequence ID" value="CAB4594439.1"/>
    <property type="molecule type" value="Genomic_DNA"/>
</dbReference>
<keyword evidence="4 5" id="KW-0472">Membrane</keyword>
<feature type="transmembrane region" description="Helical" evidence="5">
    <location>
        <begin position="189"/>
        <end position="208"/>
    </location>
</feature>
<evidence type="ECO:0000256" key="2">
    <source>
        <dbReference type="ARBA" id="ARBA00022692"/>
    </source>
</evidence>
<dbReference type="PANTHER" id="PTHR30238:SF4">
    <property type="entry name" value="SLL1022 PROTEIN"/>
    <property type="match status" value="1"/>
</dbReference>
<evidence type="ECO:0000256" key="4">
    <source>
        <dbReference type="ARBA" id="ARBA00023136"/>
    </source>
</evidence>
<dbReference type="Pfam" id="PF03741">
    <property type="entry name" value="TerC"/>
    <property type="match status" value="1"/>
</dbReference>
<dbReference type="InterPro" id="IPR005496">
    <property type="entry name" value="Integral_membrane_TerC"/>
</dbReference>
<dbReference type="GO" id="GO:0016020">
    <property type="term" value="C:membrane"/>
    <property type="evidence" value="ECO:0007669"/>
    <property type="project" value="UniProtKB-SubCell"/>
</dbReference>
<evidence type="ECO:0000256" key="3">
    <source>
        <dbReference type="ARBA" id="ARBA00022989"/>
    </source>
</evidence>
<feature type="transmembrane region" description="Helical" evidence="5">
    <location>
        <begin position="156"/>
        <end position="177"/>
    </location>
</feature>